<feature type="compositionally biased region" description="Polar residues" evidence="1">
    <location>
        <begin position="24"/>
        <end position="34"/>
    </location>
</feature>
<dbReference type="AlphaFoldDB" id="A0A843X453"/>
<accession>A0A843X453</accession>
<evidence type="ECO:0000256" key="1">
    <source>
        <dbReference type="SAM" id="MobiDB-lite"/>
    </source>
</evidence>
<dbReference type="EMBL" id="NMUH01006198">
    <property type="protein sequence ID" value="MQM14708.1"/>
    <property type="molecule type" value="Genomic_DNA"/>
</dbReference>
<proteinExistence type="predicted"/>
<organism evidence="2 3">
    <name type="scientific">Colocasia esculenta</name>
    <name type="common">Wild taro</name>
    <name type="synonym">Arum esculentum</name>
    <dbReference type="NCBI Taxonomy" id="4460"/>
    <lineage>
        <taxon>Eukaryota</taxon>
        <taxon>Viridiplantae</taxon>
        <taxon>Streptophyta</taxon>
        <taxon>Embryophyta</taxon>
        <taxon>Tracheophyta</taxon>
        <taxon>Spermatophyta</taxon>
        <taxon>Magnoliopsida</taxon>
        <taxon>Liliopsida</taxon>
        <taxon>Araceae</taxon>
        <taxon>Aroideae</taxon>
        <taxon>Colocasieae</taxon>
        <taxon>Colocasia</taxon>
    </lineage>
</organism>
<comment type="caution">
    <text evidence="2">The sequence shown here is derived from an EMBL/GenBank/DDBJ whole genome shotgun (WGS) entry which is preliminary data.</text>
</comment>
<protein>
    <submittedName>
        <fullName evidence="2">Uncharacterized protein</fullName>
    </submittedName>
</protein>
<gene>
    <name evidence="2" type="ORF">Taro_047643</name>
</gene>
<evidence type="ECO:0000313" key="2">
    <source>
        <dbReference type="EMBL" id="MQM14708.1"/>
    </source>
</evidence>
<dbReference type="Proteomes" id="UP000652761">
    <property type="component" value="Unassembled WGS sequence"/>
</dbReference>
<name>A0A843X453_COLES</name>
<feature type="region of interest" description="Disordered" evidence="1">
    <location>
        <begin position="17"/>
        <end position="43"/>
    </location>
</feature>
<evidence type="ECO:0000313" key="3">
    <source>
        <dbReference type="Proteomes" id="UP000652761"/>
    </source>
</evidence>
<keyword evidence="3" id="KW-1185">Reference proteome</keyword>
<sequence>MDDGDELLASVDEVFSSALGKPSPMSNLPSSCSGSPEEASDRRIQAHKVQFSSLFPTARVFPLPRAKRALAGHKESYFISLGLGVPRTGDGKDG</sequence>
<reference evidence="2" key="1">
    <citation type="submission" date="2017-07" db="EMBL/GenBank/DDBJ databases">
        <title>Taro Niue Genome Assembly and Annotation.</title>
        <authorList>
            <person name="Atibalentja N."/>
            <person name="Keating K."/>
            <person name="Fields C.J."/>
        </authorList>
    </citation>
    <scope>NUCLEOTIDE SEQUENCE</scope>
    <source>
        <strain evidence="2">Niue_2</strain>
        <tissue evidence="2">Leaf</tissue>
    </source>
</reference>